<keyword evidence="6" id="KW-0227">DNA damage</keyword>
<comment type="catalytic activity">
    <reaction evidence="10">
        <text>8-oxo-dGTP + H2O = 8-oxo-dGMP + diphosphate + H(+)</text>
        <dbReference type="Rhea" id="RHEA:31575"/>
        <dbReference type="ChEBI" id="CHEBI:15377"/>
        <dbReference type="ChEBI" id="CHEBI:15378"/>
        <dbReference type="ChEBI" id="CHEBI:33019"/>
        <dbReference type="ChEBI" id="CHEBI:63224"/>
        <dbReference type="ChEBI" id="CHEBI:77896"/>
        <dbReference type="EC" id="3.6.1.55"/>
    </reaction>
</comment>
<keyword evidence="17" id="KW-1185">Reference proteome</keyword>
<evidence type="ECO:0000256" key="5">
    <source>
        <dbReference type="ARBA" id="ARBA00022723"/>
    </source>
</evidence>
<keyword evidence="7 14" id="KW-0378">Hydrolase</keyword>
<dbReference type="GO" id="GO:0006281">
    <property type="term" value="P:DNA repair"/>
    <property type="evidence" value="ECO:0007669"/>
    <property type="project" value="UniProtKB-KW"/>
</dbReference>
<comment type="similarity">
    <text evidence="2 14">Belongs to the Nudix hydrolase family.</text>
</comment>
<evidence type="ECO:0000256" key="12">
    <source>
        <dbReference type="PIRSR" id="PIRSR603561-1"/>
    </source>
</evidence>
<organism evidence="16 17">
    <name type="scientific">Blautia faecicola</name>
    <dbReference type="NCBI Taxonomy" id="2509240"/>
    <lineage>
        <taxon>Bacteria</taxon>
        <taxon>Bacillati</taxon>
        <taxon>Bacillota</taxon>
        <taxon>Clostridia</taxon>
        <taxon>Lachnospirales</taxon>
        <taxon>Lachnospiraceae</taxon>
        <taxon>Blautia</taxon>
    </lineage>
</organism>
<feature type="binding site" evidence="12">
    <location>
        <position position="22"/>
    </location>
    <ligand>
        <name>8-oxo-dGTP</name>
        <dbReference type="ChEBI" id="CHEBI:77896"/>
    </ligand>
</feature>
<accession>A0A4V1NRX1</accession>
<evidence type="ECO:0000256" key="8">
    <source>
        <dbReference type="ARBA" id="ARBA00022842"/>
    </source>
</evidence>
<evidence type="ECO:0000256" key="14">
    <source>
        <dbReference type="RuleBase" id="RU003476"/>
    </source>
</evidence>
<dbReference type="GO" id="GO:0006260">
    <property type="term" value="P:DNA replication"/>
    <property type="evidence" value="ECO:0007669"/>
    <property type="project" value="UniProtKB-KW"/>
</dbReference>
<evidence type="ECO:0000256" key="2">
    <source>
        <dbReference type="ARBA" id="ARBA00005582"/>
    </source>
</evidence>
<dbReference type="InterPro" id="IPR020476">
    <property type="entry name" value="Nudix_hydrolase"/>
</dbReference>
<dbReference type="PROSITE" id="PS51462">
    <property type="entry name" value="NUDIX"/>
    <property type="match status" value="1"/>
</dbReference>
<dbReference type="InterPro" id="IPR020084">
    <property type="entry name" value="NUDIX_hydrolase_CS"/>
</dbReference>
<keyword evidence="9" id="KW-0234">DNA repair</keyword>
<dbReference type="InterPro" id="IPR000086">
    <property type="entry name" value="NUDIX_hydrolase_dom"/>
</dbReference>
<dbReference type="Proteomes" id="UP000290106">
    <property type="component" value="Unassembled WGS sequence"/>
</dbReference>
<sequence length="131" mass="15025">MKTIKVVAAIIIDNGKVFATQRGYGEFKDGWEFPGGKIEEGETAREAIVREIREELDTEIQVEELLDTVEYDYPKFHLSMDCFICTVKSGDLVLKEHEAAKWLTKETLGSVEWLPADEGLIEKIREYIQKN</sequence>
<dbReference type="CDD" id="cd03425">
    <property type="entry name" value="NUDIX_MutT_NudA_like"/>
    <property type="match status" value="1"/>
</dbReference>
<dbReference type="GO" id="GO:0044716">
    <property type="term" value="F:8-oxo-GDP phosphatase activity"/>
    <property type="evidence" value="ECO:0007669"/>
    <property type="project" value="TreeGrafter"/>
</dbReference>
<evidence type="ECO:0000256" key="11">
    <source>
        <dbReference type="ARBA" id="ARBA00038905"/>
    </source>
</evidence>
<dbReference type="AlphaFoldDB" id="A0A4V1NRX1"/>
<dbReference type="InterPro" id="IPR003561">
    <property type="entry name" value="Mutator_MutT"/>
</dbReference>
<keyword evidence="5 13" id="KW-0479">Metal-binding</keyword>
<dbReference type="PROSITE" id="PS00893">
    <property type="entry name" value="NUDIX_BOX"/>
    <property type="match status" value="1"/>
</dbReference>
<feature type="binding site" evidence="12">
    <location>
        <begin position="32"/>
        <end position="35"/>
    </location>
    <ligand>
        <name>8-oxo-dGTP</name>
        <dbReference type="ChEBI" id="CHEBI:77896"/>
    </ligand>
</feature>
<feature type="binding site" evidence="13">
    <location>
        <position position="55"/>
    </location>
    <ligand>
        <name>Mg(2+)</name>
        <dbReference type="ChEBI" id="CHEBI:18420"/>
    </ligand>
</feature>
<evidence type="ECO:0000313" key="17">
    <source>
        <dbReference type="Proteomes" id="UP000290106"/>
    </source>
</evidence>
<dbReference type="RefSeq" id="WP_022399343.1">
    <property type="nucleotide sequence ID" value="NZ_SDKC01000001.1"/>
</dbReference>
<protein>
    <recommendedName>
        <fullName evidence="11">8-oxo-dGTP diphosphatase</fullName>
        <ecNumber evidence="11">3.6.1.55</ecNumber>
    </recommendedName>
</protein>
<comment type="caution">
    <text evidence="16">The sequence shown here is derived from an EMBL/GenBank/DDBJ whole genome shotgun (WGS) entry which is preliminary data.</text>
</comment>
<evidence type="ECO:0000313" key="16">
    <source>
        <dbReference type="EMBL" id="RXS75235.1"/>
    </source>
</evidence>
<dbReference type="OrthoDB" id="9810648at2"/>
<keyword evidence="8 13" id="KW-0460">Magnesium</keyword>
<proteinExistence type="inferred from homology"/>
<dbReference type="NCBIfam" id="TIGR00586">
    <property type="entry name" value="mutt"/>
    <property type="match status" value="1"/>
</dbReference>
<evidence type="ECO:0000256" key="13">
    <source>
        <dbReference type="PIRSR" id="PIRSR603561-2"/>
    </source>
</evidence>
<dbReference type="InterPro" id="IPR047127">
    <property type="entry name" value="MutT-like"/>
</dbReference>
<dbReference type="PRINTS" id="PR00502">
    <property type="entry name" value="NUDIXFAMILY"/>
</dbReference>
<dbReference type="Gene3D" id="3.90.79.10">
    <property type="entry name" value="Nucleoside Triphosphate Pyrophosphohydrolase"/>
    <property type="match status" value="1"/>
</dbReference>
<dbReference type="Pfam" id="PF00293">
    <property type="entry name" value="NUDIX"/>
    <property type="match status" value="1"/>
</dbReference>
<dbReference type="EC" id="3.6.1.55" evidence="11"/>
<dbReference type="EMBL" id="SDKC01000001">
    <property type="protein sequence ID" value="RXS75235.1"/>
    <property type="molecule type" value="Genomic_DNA"/>
</dbReference>
<dbReference type="GO" id="GO:0046872">
    <property type="term" value="F:metal ion binding"/>
    <property type="evidence" value="ECO:0007669"/>
    <property type="project" value="UniProtKB-KW"/>
</dbReference>
<dbReference type="GO" id="GO:0044715">
    <property type="term" value="F:8-oxo-dGDP phosphatase activity"/>
    <property type="evidence" value="ECO:0007669"/>
    <property type="project" value="TreeGrafter"/>
</dbReference>
<evidence type="ECO:0000256" key="10">
    <source>
        <dbReference type="ARBA" id="ARBA00035861"/>
    </source>
</evidence>
<evidence type="ECO:0000256" key="3">
    <source>
        <dbReference type="ARBA" id="ARBA00022457"/>
    </source>
</evidence>
<dbReference type="GO" id="GO:0008413">
    <property type="term" value="F:8-oxo-7,8-dihydroguanosine triphosphate pyrophosphatase activity"/>
    <property type="evidence" value="ECO:0007669"/>
    <property type="project" value="InterPro"/>
</dbReference>
<evidence type="ECO:0000256" key="6">
    <source>
        <dbReference type="ARBA" id="ARBA00022763"/>
    </source>
</evidence>
<reference evidence="16 17" key="1">
    <citation type="submission" date="2019-01" db="EMBL/GenBank/DDBJ databases">
        <title>Blautia sp. nov. KGMB01111 isolated human feces.</title>
        <authorList>
            <person name="Park J.-E."/>
            <person name="Kim J.-S."/>
            <person name="Park S.-H."/>
        </authorList>
    </citation>
    <scope>NUCLEOTIDE SEQUENCE [LARGE SCALE GENOMIC DNA]</scope>
    <source>
        <strain evidence="16 17">KGMB01111</strain>
    </source>
</reference>
<keyword evidence="4" id="KW-0235">DNA replication</keyword>
<feature type="domain" description="Nudix hydrolase" evidence="15">
    <location>
        <begin position="2"/>
        <end position="128"/>
    </location>
</feature>
<evidence type="ECO:0000256" key="7">
    <source>
        <dbReference type="ARBA" id="ARBA00022801"/>
    </source>
</evidence>
<gene>
    <name evidence="16" type="primary">mutT</name>
    <name evidence="16" type="ORF">ETP43_08400</name>
</gene>
<dbReference type="PANTHER" id="PTHR47707">
    <property type="entry name" value="8-OXO-DGTP DIPHOSPHATASE"/>
    <property type="match status" value="1"/>
</dbReference>
<evidence type="ECO:0000259" key="15">
    <source>
        <dbReference type="PROSITE" id="PS51462"/>
    </source>
</evidence>
<comment type="cofactor">
    <cofactor evidence="1 13">
        <name>Mg(2+)</name>
        <dbReference type="ChEBI" id="CHEBI:18420"/>
    </cofactor>
</comment>
<evidence type="ECO:0000256" key="1">
    <source>
        <dbReference type="ARBA" id="ARBA00001946"/>
    </source>
</evidence>
<dbReference type="InterPro" id="IPR015797">
    <property type="entry name" value="NUDIX_hydrolase-like_dom_sf"/>
</dbReference>
<keyword evidence="3" id="KW-0515">Mutator protein</keyword>
<dbReference type="GO" id="GO:0035539">
    <property type="term" value="F:8-oxo-7,8-dihydrodeoxyguanosine triphosphate pyrophosphatase activity"/>
    <property type="evidence" value="ECO:0007669"/>
    <property type="project" value="UniProtKB-EC"/>
</dbReference>
<evidence type="ECO:0000256" key="4">
    <source>
        <dbReference type="ARBA" id="ARBA00022705"/>
    </source>
</evidence>
<dbReference type="PANTHER" id="PTHR47707:SF1">
    <property type="entry name" value="NUDIX HYDROLASE FAMILY PROTEIN"/>
    <property type="match status" value="1"/>
</dbReference>
<name>A0A4V1NRX1_9FIRM</name>
<feature type="binding site" evidence="13">
    <location>
        <position position="35"/>
    </location>
    <ligand>
        <name>Mg(2+)</name>
        <dbReference type="ChEBI" id="CHEBI:18420"/>
    </ligand>
</feature>
<evidence type="ECO:0000256" key="9">
    <source>
        <dbReference type="ARBA" id="ARBA00023204"/>
    </source>
</evidence>
<dbReference type="SUPFAM" id="SSF55811">
    <property type="entry name" value="Nudix"/>
    <property type="match status" value="1"/>
</dbReference>